<gene>
    <name evidence="2" type="ORF">DOO78_14865</name>
</gene>
<dbReference type="OrthoDB" id="9795340at2"/>
<evidence type="ECO:0000313" key="2">
    <source>
        <dbReference type="EMBL" id="RAI58292.1"/>
    </source>
</evidence>
<name>A0A327M7L5_9PROT</name>
<dbReference type="Pfam" id="PF05071">
    <property type="entry name" value="NDUFA12"/>
    <property type="match status" value="1"/>
</dbReference>
<dbReference type="GO" id="GO:0045271">
    <property type="term" value="C:respiratory chain complex I"/>
    <property type="evidence" value="ECO:0007669"/>
    <property type="project" value="InterPro"/>
</dbReference>
<dbReference type="InterPro" id="IPR007763">
    <property type="entry name" value="NDUFA12"/>
</dbReference>
<dbReference type="PANTHER" id="PTHR12910">
    <property type="entry name" value="NADH-UBIQUINONE OXIDOREDUCTASE SUBUNIT B17.2"/>
    <property type="match status" value="1"/>
</dbReference>
<accession>A0A327M7L5</accession>
<sequence>MSFLLRLTSPLRGRKVGTDRFGNVYYEGRTNQPIYDRPRRWAVYADGGREPTVVPPEWHAWLHHTVPAPLPETKRYFWQQEHRPNLTGTPHAYRPAGHDYVGGTRRVTGGDYEAWTPGS</sequence>
<organism evidence="2 3">
    <name type="scientific">Roseicella frigidaeris</name>
    <dbReference type="NCBI Taxonomy" id="2230885"/>
    <lineage>
        <taxon>Bacteria</taxon>
        <taxon>Pseudomonadati</taxon>
        <taxon>Pseudomonadota</taxon>
        <taxon>Alphaproteobacteria</taxon>
        <taxon>Acetobacterales</taxon>
        <taxon>Roseomonadaceae</taxon>
        <taxon>Roseicella</taxon>
    </lineage>
</organism>
<dbReference type="AlphaFoldDB" id="A0A327M7L5"/>
<protein>
    <submittedName>
        <fullName evidence="2">NADH:ubiquinone oxidoreductase subunit NDUFA12</fullName>
    </submittedName>
</protein>
<proteinExistence type="predicted"/>
<feature type="region of interest" description="Disordered" evidence="1">
    <location>
        <begin position="87"/>
        <end position="106"/>
    </location>
</feature>
<keyword evidence="3" id="KW-1185">Reference proteome</keyword>
<dbReference type="EMBL" id="QLIX01000010">
    <property type="protein sequence ID" value="RAI58292.1"/>
    <property type="molecule type" value="Genomic_DNA"/>
</dbReference>
<evidence type="ECO:0000256" key="1">
    <source>
        <dbReference type="SAM" id="MobiDB-lite"/>
    </source>
</evidence>
<reference evidence="3" key="1">
    <citation type="submission" date="2018-06" db="EMBL/GenBank/DDBJ databases">
        <authorList>
            <person name="Khan S.A."/>
        </authorList>
    </citation>
    <scope>NUCLEOTIDE SEQUENCE [LARGE SCALE GENOMIC DNA]</scope>
    <source>
        <strain evidence="3">DB-1506</strain>
    </source>
</reference>
<dbReference type="Proteomes" id="UP000249065">
    <property type="component" value="Unassembled WGS sequence"/>
</dbReference>
<comment type="caution">
    <text evidence="2">The sequence shown here is derived from an EMBL/GenBank/DDBJ whole genome shotgun (WGS) entry which is preliminary data.</text>
</comment>
<keyword evidence="2" id="KW-0830">Ubiquinone</keyword>
<dbReference type="GO" id="GO:0006979">
    <property type="term" value="P:response to oxidative stress"/>
    <property type="evidence" value="ECO:0007669"/>
    <property type="project" value="TreeGrafter"/>
</dbReference>
<dbReference type="RefSeq" id="WP_111470632.1">
    <property type="nucleotide sequence ID" value="NZ_QLIX01000010.1"/>
</dbReference>
<dbReference type="PANTHER" id="PTHR12910:SF2">
    <property type="entry name" value="NADH DEHYDROGENASE [UBIQUINONE] 1 ALPHA SUBCOMPLEX SUBUNIT 12"/>
    <property type="match status" value="1"/>
</dbReference>
<evidence type="ECO:0000313" key="3">
    <source>
        <dbReference type="Proteomes" id="UP000249065"/>
    </source>
</evidence>